<dbReference type="InterPro" id="IPR023214">
    <property type="entry name" value="HAD_sf"/>
</dbReference>
<evidence type="ECO:0000259" key="2">
    <source>
        <dbReference type="PROSITE" id="PS50969"/>
    </source>
</evidence>
<protein>
    <recommendedName>
        <fullName evidence="1">Mitochondrial import inner membrane translocase subunit TIM50</fullName>
    </recommendedName>
</protein>
<evidence type="ECO:0000313" key="3">
    <source>
        <dbReference type="EMBL" id="CAK9062135.1"/>
    </source>
</evidence>
<comment type="function">
    <text evidence="1">Essential component of the TIM23 complex, a complex that mediates the translocation of transit peptide-containing proteins across the mitochondrial inner membrane.</text>
</comment>
<keyword evidence="1" id="KW-0811">Translocation</keyword>
<comment type="subcellular location">
    <subcellularLocation>
        <location evidence="1">Mitochondrion inner membrane</location>
        <topology evidence="1">Single-pass membrane protein</topology>
    </subcellularLocation>
</comment>
<comment type="similarity">
    <text evidence="1">Belongs to the TIM50 family.</text>
</comment>
<keyword evidence="1" id="KW-0496">Mitochondrion</keyword>
<dbReference type="Proteomes" id="UP001642464">
    <property type="component" value="Unassembled WGS sequence"/>
</dbReference>
<dbReference type="SUPFAM" id="SSF56784">
    <property type="entry name" value="HAD-like"/>
    <property type="match status" value="1"/>
</dbReference>
<dbReference type="Pfam" id="PF03031">
    <property type="entry name" value="NIF"/>
    <property type="match status" value="1"/>
</dbReference>
<feature type="domain" description="FCP1 homology" evidence="2">
    <location>
        <begin position="316"/>
        <end position="477"/>
    </location>
</feature>
<dbReference type="InterPro" id="IPR036412">
    <property type="entry name" value="HAD-like_sf"/>
</dbReference>
<keyword evidence="1" id="KW-0809">Transit peptide</keyword>
<comment type="caution">
    <text evidence="3">The sequence shown here is derived from an EMBL/GenBank/DDBJ whole genome shotgun (WGS) entry which is preliminary data.</text>
</comment>
<accession>A0ABP0NIB8</accession>
<evidence type="ECO:0000313" key="4">
    <source>
        <dbReference type="Proteomes" id="UP001642464"/>
    </source>
</evidence>
<keyword evidence="1" id="KW-0813">Transport</keyword>
<organism evidence="3 4">
    <name type="scientific">Durusdinium trenchii</name>
    <dbReference type="NCBI Taxonomy" id="1381693"/>
    <lineage>
        <taxon>Eukaryota</taxon>
        <taxon>Sar</taxon>
        <taxon>Alveolata</taxon>
        <taxon>Dinophyceae</taxon>
        <taxon>Suessiales</taxon>
        <taxon>Symbiodiniaceae</taxon>
        <taxon>Durusdinium</taxon>
    </lineage>
</organism>
<dbReference type="Gene3D" id="3.10.180.10">
    <property type="entry name" value="2,3-Dihydroxybiphenyl 1,2-Dioxygenase, domain 1"/>
    <property type="match status" value="1"/>
</dbReference>
<reference evidence="3 4" key="1">
    <citation type="submission" date="2024-02" db="EMBL/GenBank/DDBJ databases">
        <authorList>
            <person name="Chen Y."/>
            <person name="Shah S."/>
            <person name="Dougan E. K."/>
            <person name="Thang M."/>
            <person name="Chan C."/>
        </authorList>
    </citation>
    <scope>NUCLEOTIDE SEQUENCE [LARGE SCALE GENOMIC DNA]</scope>
</reference>
<dbReference type="SUPFAM" id="SSF54593">
    <property type="entry name" value="Glyoxalase/Bleomycin resistance protein/Dihydroxybiphenyl dioxygenase"/>
    <property type="match status" value="1"/>
</dbReference>
<name>A0ABP0NIB8_9DINO</name>
<gene>
    <name evidence="3" type="ORF">SCF082_LOCUS32429</name>
</gene>
<sequence>MLCVLESQAATHESVFPRETVSRSHELALALQTAPAQPRYRKLVLGTGSGDLHVRSAPKDSLPLLGHIELTVPKLEDAKLFWMEGLGCDETYNASTRELWAHLGPSQVRFKEGSSSTSWPGEIRIWVEDIRSVADMLNMLGRTLDTKIVEEMREARTGGEYAALLHDPGLKNKIEASEAPGGWSAALRQIPIGLSAQAKKKNALAISDAVVHLPTRTQIQGVARFYDHYIGSAITKKYAVYEAQALMDICIIHFAPGAKLHQTLTYKADKRYTVPSSLSSVCIYMKDHGQFHLAYAKCKTSDLLSIECSKKSWEEIESQKEFLITGVMDPQDHSMVLRLPHILSSLAAAFKPPGAKGGLVTMAKWDCPWIYTTSTPNYTKALMRHVDPGGKVFAMRVLTRDQCTPCQVPGFFLKDMSLIRSKMDGDDSNSLQRRILVDNNPVSCVLHPSGSVLVRDWLGDAEEDQELERLQKLLEALLQDSQGDYAARLAQMTRGFQSWRTRLKALGELLEKTPPSEADGLRSIFRDVSRECNDMKRELLGAAP</sequence>
<keyword evidence="1" id="KW-0653">Protein transport</keyword>
<dbReference type="Gene3D" id="3.40.50.1000">
    <property type="entry name" value="HAD superfamily/HAD-like"/>
    <property type="match status" value="1"/>
</dbReference>
<dbReference type="EMBL" id="CAXAMM010028080">
    <property type="protein sequence ID" value="CAK9062135.1"/>
    <property type="molecule type" value="Genomic_DNA"/>
</dbReference>
<dbReference type="PANTHER" id="PTHR12210">
    <property type="entry name" value="DULLARD PROTEIN PHOSPHATASE"/>
    <property type="match status" value="1"/>
</dbReference>
<dbReference type="InterPro" id="IPR004274">
    <property type="entry name" value="FCP1_dom"/>
</dbReference>
<dbReference type="PROSITE" id="PS50969">
    <property type="entry name" value="FCP1"/>
    <property type="match status" value="1"/>
</dbReference>
<comment type="subunit">
    <text evidence="1">Component of the TIM23 complex.</text>
</comment>
<evidence type="ECO:0000256" key="1">
    <source>
        <dbReference type="RuleBase" id="RU365079"/>
    </source>
</evidence>
<keyword evidence="4" id="KW-1185">Reference proteome</keyword>
<proteinExistence type="inferred from homology"/>
<dbReference type="InterPro" id="IPR029068">
    <property type="entry name" value="Glyas_Bleomycin-R_OHBP_Dase"/>
</dbReference>
<dbReference type="InterPro" id="IPR050365">
    <property type="entry name" value="TIM50"/>
</dbReference>
<dbReference type="SMART" id="SM00577">
    <property type="entry name" value="CPDc"/>
    <property type="match status" value="1"/>
</dbReference>